<evidence type="ECO:0000313" key="3">
    <source>
        <dbReference type="Proteomes" id="UP000266841"/>
    </source>
</evidence>
<dbReference type="Proteomes" id="UP000266841">
    <property type="component" value="Unassembled WGS sequence"/>
</dbReference>
<proteinExistence type="predicted"/>
<evidence type="ECO:0000313" key="2">
    <source>
        <dbReference type="EMBL" id="EJK67706.1"/>
    </source>
</evidence>
<dbReference type="EMBL" id="AGNL01012752">
    <property type="protein sequence ID" value="EJK67706.1"/>
    <property type="molecule type" value="Genomic_DNA"/>
</dbReference>
<feature type="region of interest" description="Disordered" evidence="1">
    <location>
        <begin position="62"/>
        <end position="90"/>
    </location>
</feature>
<name>K0T337_THAOC</name>
<comment type="caution">
    <text evidence="2">The sequence shown here is derived from an EMBL/GenBank/DDBJ whole genome shotgun (WGS) entry which is preliminary data.</text>
</comment>
<gene>
    <name evidence="2" type="ORF">THAOC_11226</name>
</gene>
<evidence type="ECO:0000256" key="1">
    <source>
        <dbReference type="SAM" id="MobiDB-lite"/>
    </source>
</evidence>
<keyword evidence="3" id="KW-1185">Reference proteome</keyword>
<dbReference type="AlphaFoldDB" id="K0T337"/>
<reference evidence="2 3" key="1">
    <citation type="journal article" date="2012" name="Genome Biol.">
        <title>Genome and low-iron response of an oceanic diatom adapted to chronic iron limitation.</title>
        <authorList>
            <person name="Lommer M."/>
            <person name="Specht M."/>
            <person name="Roy A.S."/>
            <person name="Kraemer L."/>
            <person name="Andreson R."/>
            <person name="Gutowska M.A."/>
            <person name="Wolf J."/>
            <person name="Bergner S.V."/>
            <person name="Schilhabel M.B."/>
            <person name="Klostermeier U.C."/>
            <person name="Beiko R.G."/>
            <person name="Rosenstiel P."/>
            <person name="Hippler M."/>
            <person name="Laroche J."/>
        </authorList>
    </citation>
    <scope>NUCLEOTIDE SEQUENCE [LARGE SCALE GENOMIC DNA]</scope>
    <source>
        <strain evidence="2 3">CCMP1005</strain>
    </source>
</reference>
<organism evidence="2 3">
    <name type="scientific">Thalassiosira oceanica</name>
    <name type="common">Marine diatom</name>
    <dbReference type="NCBI Taxonomy" id="159749"/>
    <lineage>
        <taxon>Eukaryota</taxon>
        <taxon>Sar</taxon>
        <taxon>Stramenopiles</taxon>
        <taxon>Ochrophyta</taxon>
        <taxon>Bacillariophyta</taxon>
        <taxon>Coscinodiscophyceae</taxon>
        <taxon>Thalassiosirophycidae</taxon>
        <taxon>Thalassiosirales</taxon>
        <taxon>Thalassiosiraceae</taxon>
        <taxon>Thalassiosira</taxon>
    </lineage>
</organism>
<protein>
    <submittedName>
        <fullName evidence="2">Uncharacterized protein</fullName>
    </submittedName>
</protein>
<sequence length="425" mass="47409">MVSVGKSRYSALQTATKLSANMSGQRQSLRLGLMRSISDVGGGASEHLPVGPMRAIKNFLGPSGTRPVGPPGPRDGLFGSGEPQPVRGRTAHGRGLLFSKKNGGSKLACEVITARMHFIRTSEKRFWIECTSIQGFDKACKQSMCAIRRRNGVDEGWALAVVQRYNPIGGKIALYEWNGDDGVFRCATTWKEHEKYFNLVELKLSEIDLRWVNQVSGRRAGGGWVSRETRCSMDDAMQCLRKPDEWTAKVPKSSDEPVAFEQFKPDGNEAGFDDAFTDRKTRKNYRGEKLATQIDARFKNKLLLPLDPSKGEQTPIVEYALVTNDQLRKIENMAFDEETYTEDVKDNLGSEVDIVMTLSTDNVEKILRTKDIVDYAGSIRVFVGDSAPSAVELRERNFSTLDIDDIQIHYGVFDTDEFGNMIPLS</sequence>
<accession>K0T337</accession>